<protein>
    <recommendedName>
        <fullName evidence="3">Reverse transcriptase zinc-binding domain-containing protein</fullName>
    </recommendedName>
</protein>
<dbReference type="EMBL" id="DF973345">
    <property type="protein sequence ID" value="GAU26990.1"/>
    <property type="molecule type" value="Genomic_DNA"/>
</dbReference>
<dbReference type="AlphaFoldDB" id="A0A2Z6MTH3"/>
<gene>
    <name evidence="1" type="ORF">TSUD_290410</name>
</gene>
<sequence>MLVDRGGMWYRFWLLDMVRWQGGWGPEWLSVLDRGIKKICDGEGGGGSRLPRVSRGGWVTTVAHFFWKNPWLCGVPLSMRYRRLFDLSNNKSILVAAMCELGWEEGVASW</sequence>
<keyword evidence="2" id="KW-1185">Reference proteome</keyword>
<accession>A0A2Z6MTH3</accession>
<dbReference type="Proteomes" id="UP000242715">
    <property type="component" value="Unassembled WGS sequence"/>
</dbReference>
<proteinExistence type="predicted"/>
<organism evidence="1 2">
    <name type="scientific">Trifolium subterraneum</name>
    <name type="common">Subterranean clover</name>
    <dbReference type="NCBI Taxonomy" id="3900"/>
    <lineage>
        <taxon>Eukaryota</taxon>
        <taxon>Viridiplantae</taxon>
        <taxon>Streptophyta</taxon>
        <taxon>Embryophyta</taxon>
        <taxon>Tracheophyta</taxon>
        <taxon>Spermatophyta</taxon>
        <taxon>Magnoliopsida</taxon>
        <taxon>eudicotyledons</taxon>
        <taxon>Gunneridae</taxon>
        <taxon>Pentapetalae</taxon>
        <taxon>rosids</taxon>
        <taxon>fabids</taxon>
        <taxon>Fabales</taxon>
        <taxon>Fabaceae</taxon>
        <taxon>Papilionoideae</taxon>
        <taxon>50 kb inversion clade</taxon>
        <taxon>NPAAA clade</taxon>
        <taxon>Hologalegina</taxon>
        <taxon>IRL clade</taxon>
        <taxon>Trifolieae</taxon>
        <taxon>Trifolium</taxon>
    </lineage>
</organism>
<evidence type="ECO:0008006" key="3">
    <source>
        <dbReference type="Google" id="ProtNLM"/>
    </source>
</evidence>
<reference evidence="2" key="1">
    <citation type="journal article" date="2017" name="Front. Plant Sci.">
        <title>Climate Clever Clovers: New Paradigm to Reduce the Environmental Footprint of Ruminants by Breeding Low Methanogenic Forages Utilizing Haplotype Variation.</title>
        <authorList>
            <person name="Kaur P."/>
            <person name="Appels R."/>
            <person name="Bayer P.E."/>
            <person name="Keeble-Gagnere G."/>
            <person name="Wang J."/>
            <person name="Hirakawa H."/>
            <person name="Shirasawa K."/>
            <person name="Vercoe P."/>
            <person name="Stefanova K."/>
            <person name="Durmic Z."/>
            <person name="Nichols P."/>
            <person name="Revell C."/>
            <person name="Isobe S.N."/>
            <person name="Edwards D."/>
            <person name="Erskine W."/>
        </authorList>
    </citation>
    <scope>NUCLEOTIDE SEQUENCE [LARGE SCALE GENOMIC DNA]</scope>
    <source>
        <strain evidence="2">cv. Daliak</strain>
    </source>
</reference>
<name>A0A2Z6MTH3_TRISU</name>
<evidence type="ECO:0000313" key="1">
    <source>
        <dbReference type="EMBL" id="GAU26990.1"/>
    </source>
</evidence>
<evidence type="ECO:0000313" key="2">
    <source>
        <dbReference type="Proteomes" id="UP000242715"/>
    </source>
</evidence>